<organism evidence="2 3">
    <name type="scientific">Membranihabitans marinus</name>
    <dbReference type="NCBI Taxonomy" id="1227546"/>
    <lineage>
        <taxon>Bacteria</taxon>
        <taxon>Pseudomonadati</taxon>
        <taxon>Bacteroidota</taxon>
        <taxon>Saprospiria</taxon>
        <taxon>Saprospirales</taxon>
        <taxon>Saprospiraceae</taxon>
        <taxon>Membranihabitans</taxon>
    </lineage>
</organism>
<dbReference type="AlphaFoldDB" id="A0A953HY11"/>
<accession>A0A953HY11</accession>
<dbReference type="RefSeq" id="WP_222580280.1">
    <property type="nucleotide sequence ID" value="NZ_JAHVHU010000010.1"/>
</dbReference>
<gene>
    <name evidence="2" type="ORF">KUV50_11385</name>
</gene>
<comment type="caution">
    <text evidence="2">The sequence shown here is derived from an EMBL/GenBank/DDBJ whole genome shotgun (WGS) entry which is preliminary data.</text>
</comment>
<name>A0A953HY11_9BACT</name>
<keyword evidence="3" id="KW-1185">Reference proteome</keyword>
<dbReference type="Proteomes" id="UP000753961">
    <property type="component" value="Unassembled WGS sequence"/>
</dbReference>
<dbReference type="EMBL" id="JAHVHU010000010">
    <property type="protein sequence ID" value="MBY5958741.1"/>
    <property type="molecule type" value="Genomic_DNA"/>
</dbReference>
<evidence type="ECO:0000313" key="3">
    <source>
        <dbReference type="Proteomes" id="UP000753961"/>
    </source>
</evidence>
<keyword evidence="1" id="KW-0732">Signal</keyword>
<dbReference type="InterPro" id="IPR023296">
    <property type="entry name" value="Glyco_hydro_beta-prop_sf"/>
</dbReference>
<reference evidence="2" key="1">
    <citation type="submission" date="2021-06" db="EMBL/GenBank/DDBJ databases">
        <title>44 bacteria genomes isolated from Dapeng, Shenzhen.</title>
        <authorList>
            <person name="Zheng W."/>
            <person name="Yu S."/>
            <person name="Huang Y."/>
        </authorList>
    </citation>
    <scope>NUCLEOTIDE SEQUENCE</scope>
    <source>
        <strain evidence="2">DP5N28-2</strain>
    </source>
</reference>
<dbReference type="SUPFAM" id="SSF75005">
    <property type="entry name" value="Arabinanase/levansucrase/invertase"/>
    <property type="match status" value="1"/>
</dbReference>
<evidence type="ECO:0000256" key="1">
    <source>
        <dbReference type="SAM" id="SignalP"/>
    </source>
</evidence>
<feature type="chain" id="PRO_5037706656" evidence="1">
    <location>
        <begin position="25"/>
        <end position="353"/>
    </location>
</feature>
<sequence>MRYLIFVSILSCWVLLNSCVQLYAQNQIVSDERSDSSVITQVMEIDKVWAGHPVGFCLYTHEERQYVAYYNANRNMVVGQRDLADQQFILTEMPVTSRKTHRGTSTVLGWDSHNSITMAVDKAGYIHLTGNMHVHPLTYFRSTQPHDISTLQQVWQMVGTEEDRATYPHFMKDQKGRLIFHYRDGGSGDGNEIYNVYSTTSQTWSRLLDVPLTDGQGLMNAYQSQPHLMQDEWYHMYWVWRDTPDCATNHDLSYMKSPDLIHWYDVRGEQIELPATLNQPSLIVDPIPPGGGIINLAARMVLDPKNKPVFVYHKYDEEGNIQLYLARYHDGGVGHQTHYHLGLPMGIFRPGKY</sequence>
<proteinExistence type="predicted"/>
<feature type="signal peptide" evidence="1">
    <location>
        <begin position="1"/>
        <end position="24"/>
    </location>
</feature>
<dbReference type="Pfam" id="PF15892">
    <property type="entry name" value="BNR_4"/>
    <property type="match status" value="1"/>
</dbReference>
<evidence type="ECO:0000313" key="2">
    <source>
        <dbReference type="EMBL" id="MBY5958741.1"/>
    </source>
</evidence>
<protein>
    <submittedName>
        <fullName evidence="2">BNR repeat-containing protein</fullName>
    </submittedName>
</protein>